<accession>A0A0F9WWR5</accession>
<dbReference type="AlphaFoldDB" id="A0A0F9WWR5"/>
<protein>
    <submittedName>
        <fullName evidence="1">Uncharacterized protein</fullName>
    </submittedName>
</protein>
<gene>
    <name evidence="1" type="ORF">LCGC14_0223940</name>
</gene>
<reference evidence="1" key="1">
    <citation type="journal article" date="2015" name="Nature">
        <title>Complex archaea that bridge the gap between prokaryotes and eukaryotes.</title>
        <authorList>
            <person name="Spang A."/>
            <person name="Saw J.H."/>
            <person name="Jorgensen S.L."/>
            <person name="Zaremba-Niedzwiedzka K."/>
            <person name="Martijn J."/>
            <person name="Lind A.E."/>
            <person name="van Eijk R."/>
            <person name="Schleper C."/>
            <person name="Guy L."/>
            <person name="Ettema T.J."/>
        </authorList>
    </citation>
    <scope>NUCLEOTIDE SEQUENCE</scope>
</reference>
<comment type="caution">
    <text evidence="1">The sequence shown here is derived from an EMBL/GenBank/DDBJ whole genome shotgun (WGS) entry which is preliminary data.</text>
</comment>
<name>A0A0F9WWR5_9ZZZZ</name>
<sequence>MARTKSDDIQEIIDDIKSGKRDWRRMMSTFPQPTSCPINNKDR</sequence>
<evidence type="ECO:0000313" key="1">
    <source>
        <dbReference type="EMBL" id="KKN90811.1"/>
    </source>
</evidence>
<proteinExistence type="predicted"/>
<dbReference type="EMBL" id="LAZR01000107">
    <property type="protein sequence ID" value="KKN90811.1"/>
    <property type="molecule type" value="Genomic_DNA"/>
</dbReference>
<organism evidence="1">
    <name type="scientific">marine sediment metagenome</name>
    <dbReference type="NCBI Taxonomy" id="412755"/>
    <lineage>
        <taxon>unclassified sequences</taxon>
        <taxon>metagenomes</taxon>
        <taxon>ecological metagenomes</taxon>
    </lineage>
</organism>